<keyword evidence="4" id="KW-1185">Reference proteome</keyword>
<evidence type="ECO:0000256" key="2">
    <source>
        <dbReference type="SAM" id="Phobius"/>
    </source>
</evidence>
<protein>
    <submittedName>
        <fullName evidence="3">Cell envelope integrity protein TolA</fullName>
    </submittedName>
</protein>
<dbReference type="EMBL" id="JANEYT010000001">
    <property type="protein sequence ID" value="MCQ1056490.1"/>
    <property type="molecule type" value="Genomic_DNA"/>
</dbReference>
<keyword evidence="2" id="KW-0812">Transmembrane</keyword>
<keyword evidence="2" id="KW-1133">Transmembrane helix</keyword>
<name>A0ABT1MVH7_9GAMM</name>
<feature type="compositionally biased region" description="Basic and acidic residues" evidence="1">
    <location>
        <begin position="208"/>
        <end position="236"/>
    </location>
</feature>
<organism evidence="3 4">
    <name type="scientific">Photobacterium pectinilyticum</name>
    <dbReference type="NCBI Taxonomy" id="2906793"/>
    <lineage>
        <taxon>Bacteria</taxon>
        <taxon>Pseudomonadati</taxon>
        <taxon>Pseudomonadota</taxon>
        <taxon>Gammaproteobacteria</taxon>
        <taxon>Vibrionales</taxon>
        <taxon>Vibrionaceae</taxon>
        <taxon>Photobacterium</taxon>
    </lineage>
</organism>
<feature type="compositionally biased region" description="Basic and acidic residues" evidence="1">
    <location>
        <begin position="103"/>
        <end position="189"/>
    </location>
</feature>
<accession>A0ABT1MVH7</accession>
<sequence length="354" mass="39812">MKKKDYSAAFIISLLMHGSLVVMLLWGSDFVMTKPKPSGNIVQAVVVDPALVNQQAQRIRQQREAAKVAEQDRLKRLEQQADALEKMRLEEEQRLRQLKADKLKAEKEARDAEQERKRVAAERTKVAEEKRKADEAARVAREQAAKAEADRKVKQEAARKAEQERQRQVAEQRKAEEAKRQAEDAKRQAEAAAAKAEAERQAQVAAKKKAEEEARQAEAAREEAERKAAEARETQRQQEAALNDMFAGLEAESELRGGARGQFVADERDRYGAIYRQMIQQNLLVEQSFIGKECVIRMRLSSNGLVLDASEDSGDSALCRAAKAAVVKVSQFPMPEDQAVVEQLRNIRLTVSPQ</sequence>
<feature type="compositionally biased region" description="Low complexity" evidence="1">
    <location>
        <begin position="190"/>
        <end position="205"/>
    </location>
</feature>
<feature type="region of interest" description="Disordered" evidence="1">
    <location>
        <begin position="103"/>
        <end position="238"/>
    </location>
</feature>
<feature type="transmembrane region" description="Helical" evidence="2">
    <location>
        <begin position="6"/>
        <end position="26"/>
    </location>
</feature>
<keyword evidence="2" id="KW-0472">Membrane</keyword>
<dbReference type="Pfam" id="PF06519">
    <property type="entry name" value="TolA"/>
    <property type="match status" value="1"/>
</dbReference>
<gene>
    <name evidence="3" type="primary">tolA</name>
    <name evidence="3" type="ORF">NHN17_00225</name>
</gene>
<evidence type="ECO:0000313" key="3">
    <source>
        <dbReference type="EMBL" id="MCQ1056490.1"/>
    </source>
</evidence>
<dbReference type="Proteomes" id="UP001524460">
    <property type="component" value="Unassembled WGS sequence"/>
</dbReference>
<dbReference type="Gene3D" id="3.30.1150.10">
    <property type="match status" value="1"/>
</dbReference>
<proteinExistence type="predicted"/>
<reference evidence="3 4" key="1">
    <citation type="submission" date="2022-07" db="EMBL/GenBank/DDBJ databases">
        <title>Photobacterium pectinilyticum sp. nov., a marine bacterium isolated from surface seawater of Qingdao offshore.</title>
        <authorList>
            <person name="Wang X."/>
        </authorList>
    </citation>
    <scope>NUCLEOTIDE SEQUENCE [LARGE SCALE GENOMIC DNA]</scope>
    <source>
        <strain evidence="3 4">ZSDE20</strain>
    </source>
</reference>
<dbReference type="InterPro" id="IPR014161">
    <property type="entry name" value="Tol-Pal_TolA"/>
</dbReference>
<dbReference type="NCBIfam" id="TIGR02794">
    <property type="entry name" value="tolA_full"/>
    <property type="match status" value="1"/>
</dbReference>
<evidence type="ECO:0000313" key="4">
    <source>
        <dbReference type="Proteomes" id="UP001524460"/>
    </source>
</evidence>
<dbReference type="SUPFAM" id="SSF74653">
    <property type="entry name" value="TolA/TonB C-terminal domain"/>
    <property type="match status" value="1"/>
</dbReference>
<dbReference type="RefSeq" id="WP_255040080.1">
    <property type="nucleotide sequence ID" value="NZ_JANEYT010000001.1"/>
</dbReference>
<evidence type="ECO:0000256" key="1">
    <source>
        <dbReference type="SAM" id="MobiDB-lite"/>
    </source>
</evidence>
<comment type="caution">
    <text evidence="3">The sequence shown here is derived from an EMBL/GenBank/DDBJ whole genome shotgun (WGS) entry which is preliminary data.</text>
</comment>